<dbReference type="InterPro" id="IPR014507">
    <property type="entry name" value="Baseplate_assembly_J_pred"/>
</dbReference>
<accession>A0A4Y9K9H8</accession>
<feature type="domain" description="Baseplate J-like central" evidence="1">
    <location>
        <begin position="138"/>
        <end position="209"/>
    </location>
</feature>
<dbReference type="AlphaFoldDB" id="A0A4Y9K9H8"/>
<dbReference type="OrthoDB" id="9793802at2"/>
<dbReference type="EMBL" id="SPPA01000001">
    <property type="protein sequence ID" value="TFV13275.1"/>
    <property type="molecule type" value="Genomic_DNA"/>
</dbReference>
<evidence type="ECO:0000259" key="1">
    <source>
        <dbReference type="Pfam" id="PF26078"/>
    </source>
</evidence>
<dbReference type="InterPro" id="IPR052726">
    <property type="entry name" value="Phage_Baseplate_Hub"/>
</dbReference>
<dbReference type="InterPro" id="IPR058530">
    <property type="entry name" value="Baseplate_J-like_C"/>
</dbReference>
<name>A0A4Y9K9H8_9PAST</name>
<evidence type="ECO:0000313" key="3">
    <source>
        <dbReference type="EMBL" id="TFV13275.1"/>
    </source>
</evidence>
<reference evidence="3 4" key="1">
    <citation type="submission" date="2019-03" db="EMBL/GenBank/DDBJ databases">
        <title>Diversity of the mouse oral microbiome.</title>
        <authorList>
            <person name="Joseph S."/>
            <person name="Aduse-Opoku J."/>
            <person name="Curtis M."/>
            <person name="Wade W."/>
            <person name="Hashim A."/>
        </authorList>
    </citation>
    <scope>NUCLEOTIDE SEQUENCE [LARGE SCALE GENOMIC DNA]</scope>
    <source>
        <strain evidence="3 4">WT12</strain>
    </source>
</reference>
<dbReference type="PANTHER" id="PTHR35862">
    <property type="entry name" value="FELS-2 PROPHAGE PROTEIN"/>
    <property type="match status" value="1"/>
</dbReference>
<dbReference type="RefSeq" id="WP_135053828.1">
    <property type="nucleotide sequence ID" value="NZ_JADGLC010000001.1"/>
</dbReference>
<dbReference type="PANTHER" id="PTHR35862:SF1">
    <property type="entry name" value="FELS-2 PROPHAGE PROTEIN"/>
    <property type="match status" value="1"/>
</dbReference>
<feature type="domain" description="Baseplate J-like C-terminal" evidence="2">
    <location>
        <begin position="216"/>
        <end position="295"/>
    </location>
</feature>
<sequence length="304" mass="34088">MSEMIDLSKLPAPDVLETLDYETLLAERKAKFISLFPADERAFWQARLALESEPITKLLQENCYLQLLERQRINNAAQATMLAYATGNDLDVIAANFNVKRLVIQAEDLTAMPPKAEILESDSDFRLRTQLAFEGMSVAGPRSAYIFHALSAHSDVADVSVESPQPAYVTVTVLARSGKGLATQEVLDSVREKLNHDDIRPIADRVTVQSAVIEDYQIHAKLHMFRGPEYEPIKANALQRLTHYTAERKRLGRDITLSGIYAALHIEGVQRVELLQPSRDIILPNHKAGFCTDIQLEMVVSDDY</sequence>
<gene>
    <name evidence="3" type="ORF">E4T80_00065</name>
</gene>
<evidence type="ECO:0000313" key="4">
    <source>
        <dbReference type="Proteomes" id="UP000297396"/>
    </source>
</evidence>
<dbReference type="PIRSF" id="PIRSF020481">
    <property type="entry name" value="BAP"/>
    <property type="match status" value="1"/>
</dbReference>
<evidence type="ECO:0000259" key="2">
    <source>
        <dbReference type="Pfam" id="PF26079"/>
    </source>
</evidence>
<dbReference type="Pfam" id="PF26079">
    <property type="entry name" value="Baseplate_J_C"/>
    <property type="match status" value="1"/>
</dbReference>
<dbReference type="Proteomes" id="UP000297396">
    <property type="component" value="Unassembled WGS sequence"/>
</dbReference>
<proteinExistence type="predicted"/>
<dbReference type="InterPro" id="IPR058531">
    <property type="entry name" value="Baseplate_J_M"/>
</dbReference>
<comment type="caution">
    <text evidence="3">The sequence shown here is derived from an EMBL/GenBank/DDBJ whole genome shotgun (WGS) entry which is preliminary data.</text>
</comment>
<protein>
    <submittedName>
        <fullName evidence="3">Baseplate assembly protein</fullName>
    </submittedName>
</protein>
<dbReference type="Pfam" id="PF26078">
    <property type="entry name" value="Baseplate_J_M"/>
    <property type="match status" value="1"/>
</dbReference>
<organism evidence="3 4">
    <name type="scientific">Muribacter muris</name>
    <dbReference type="NCBI Taxonomy" id="67855"/>
    <lineage>
        <taxon>Bacteria</taxon>
        <taxon>Pseudomonadati</taxon>
        <taxon>Pseudomonadota</taxon>
        <taxon>Gammaproteobacteria</taxon>
        <taxon>Pasteurellales</taxon>
        <taxon>Pasteurellaceae</taxon>
        <taxon>Muribacter</taxon>
    </lineage>
</organism>